<gene>
    <name evidence="2" type="ORF">L9059_05625</name>
</gene>
<reference evidence="2 3" key="1">
    <citation type="submission" date="2022-02" db="EMBL/GenBank/DDBJ databases">
        <title>Comparative genomics of the first Antarctic Pseudomonas spp. capable of biotransforming 2,4,6-Trinitrotoluene.</title>
        <authorList>
            <person name="Cabrera M.A."/>
            <person name="Marquez S.L."/>
            <person name="Perez-Donoso J.M."/>
        </authorList>
    </citation>
    <scope>NUCLEOTIDE SEQUENCE [LARGE SCALE GENOMIC DNA]</scope>
    <source>
        <strain evidence="2 3">TNT19</strain>
    </source>
</reference>
<dbReference type="EMBL" id="JAKNRW010000003">
    <property type="protein sequence ID" value="MCK1789672.1"/>
    <property type="molecule type" value="Genomic_DNA"/>
</dbReference>
<evidence type="ECO:0000256" key="1">
    <source>
        <dbReference type="SAM" id="Phobius"/>
    </source>
</evidence>
<evidence type="ECO:0000313" key="3">
    <source>
        <dbReference type="Proteomes" id="UP001299876"/>
    </source>
</evidence>
<comment type="caution">
    <text evidence="2">The sequence shown here is derived from an EMBL/GenBank/DDBJ whole genome shotgun (WGS) entry which is preliminary data.</text>
</comment>
<dbReference type="Pfam" id="PF19865">
    <property type="entry name" value="DUF6338"/>
    <property type="match status" value="1"/>
</dbReference>
<sequence>MKVVVAHCCQVTGELGANMEIWEADKLVLFIAFVIPGFISIKCYQLFYPGVLRNASDQLIDAVAYSCINYALLLWPIMAIEQSVLRTVHPMLYCMFYVLVLFIAPIFWVVLWKWMRTWNVFQKNAPHPVAKSWDFVFQQRKQYWIIVHFKSGEKIGGKYGTKSFASSSPAVEQIYLEEEWLVENGVLQRAVKESAGVLIGASEISHIEFLNYHG</sequence>
<organism evidence="2 3">
    <name type="scientific">Pseudomonas violetae</name>
    <dbReference type="NCBI Taxonomy" id="2915813"/>
    <lineage>
        <taxon>Bacteria</taxon>
        <taxon>Pseudomonadati</taxon>
        <taxon>Pseudomonadota</taxon>
        <taxon>Gammaproteobacteria</taxon>
        <taxon>Pseudomonadales</taxon>
        <taxon>Pseudomonadaceae</taxon>
        <taxon>Pseudomonas</taxon>
    </lineage>
</organism>
<evidence type="ECO:0000313" key="2">
    <source>
        <dbReference type="EMBL" id="MCK1789672.1"/>
    </source>
</evidence>
<dbReference type="InterPro" id="IPR045919">
    <property type="entry name" value="DUF6338"/>
</dbReference>
<protein>
    <submittedName>
        <fullName evidence="2">DUF6338 family protein</fullName>
    </submittedName>
</protein>
<keyword evidence="1" id="KW-0472">Membrane</keyword>
<accession>A0ABT0EW43</accession>
<keyword evidence="1" id="KW-1133">Transmembrane helix</keyword>
<dbReference type="RefSeq" id="WP_247289046.1">
    <property type="nucleotide sequence ID" value="NZ_JAKNRW010000003.1"/>
</dbReference>
<proteinExistence type="predicted"/>
<feature type="transmembrane region" description="Helical" evidence="1">
    <location>
        <begin position="27"/>
        <end position="47"/>
    </location>
</feature>
<feature type="transmembrane region" description="Helical" evidence="1">
    <location>
        <begin position="59"/>
        <end position="78"/>
    </location>
</feature>
<name>A0ABT0EW43_9PSED</name>
<dbReference type="Proteomes" id="UP001299876">
    <property type="component" value="Unassembled WGS sequence"/>
</dbReference>
<feature type="transmembrane region" description="Helical" evidence="1">
    <location>
        <begin position="90"/>
        <end position="112"/>
    </location>
</feature>
<keyword evidence="3" id="KW-1185">Reference proteome</keyword>
<keyword evidence="1" id="KW-0812">Transmembrane</keyword>